<comment type="similarity">
    <text evidence="1">Belongs to the outer membrane factor (OMF) (TC 1.B.17) family.</text>
</comment>
<organism evidence="3 4">
    <name type="scientific">Thalassotalea fonticola</name>
    <dbReference type="NCBI Taxonomy" id="3065649"/>
    <lineage>
        <taxon>Bacteria</taxon>
        <taxon>Pseudomonadati</taxon>
        <taxon>Pseudomonadota</taxon>
        <taxon>Gammaproteobacteria</taxon>
        <taxon>Alteromonadales</taxon>
        <taxon>Colwelliaceae</taxon>
        <taxon>Thalassotalea</taxon>
    </lineage>
</organism>
<feature type="chain" id="PRO_5045230374" evidence="2">
    <location>
        <begin position="37"/>
        <end position="446"/>
    </location>
</feature>
<dbReference type="PANTHER" id="PTHR30203:SF24">
    <property type="entry name" value="BLR4935 PROTEIN"/>
    <property type="match status" value="1"/>
</dbReference>
<dbReference type="Proteomes" id="UP001301442">
    <property type="component" value="Chromosome"/>
</dbReference>
<evidence type="ECO:0000313" key="3">
    <source>
        <dbReference type="EMBL" id="WOH36835.1"/>
    </source>
</evidence>
<dbReference type="PANTHER" id="PTHR30203">
    <property type="entry name" value="OUTER MEMBRANE CATION EFFLUX PROTEIN"/>
    <property type="match status" value="1"/>
</dbReference>
<name>A0ABZ0GMB2_9GAMM</name>
<evidence type="ECO:0000313" key="4">
    <source>
        <dbReference type="Proteomes" id="UP001301442"/>
    </source>
</evidence>
<keyword evidence="4" id="KW-1185">Reference proteome</keyword>
<dbReference type="InterPro" id="IPR003423">
    <property type="entry name" value="OMP_efflux"/>
</dbReference>
<dbReference type="RefSeq" id="WP_348395647.1">
    <property type="nucleotide sequence ID" value="NZ_CP136600.1"/>
</dbReference>
<gene>
    <name evidence="3" type="ORF">RI844_15870</name>
</gene>
<evidence type="ECO:0000256" key="1">
    <source>
        <dbReference type="ARBA" id="ARBA00007613"/>
    </source>
</evidence>
<sequence>MFFNFRAACKQAHKLRRTPKWLVFISALLLSHCSIAQEQGGTSLLTLSSAIKLTLKENPSLKVFKFKEEALAGQQKTQNLTPGYELGFEIENFAGSGDLSAVDSAEFTVSISSIVEMGDKRAARTGLVQNHSLVLAAERKVQALTLLAEVTRRYINVLTAQERLALAQQSSQLAEETLEEVEKRAKVGNTPKAEIKRALAALGNTRLTLSAEQQNLQYSKIALTMMWNETTPEFTHVEGNLFQFSPDVAFDTLFNKVKQNPAILVFASEQRLKDAELRLARTSSITDIKWSVGIKHIQELDDTALTASFSVPLFAAKNNAGAIISAQAARDEVAARKELSLVKMHSQLYRAFANRKQAIFTVNSLNNTIIPTLEEALSETQIAYQNGIYSYLDYITARQELLFAQRAKIDAAAAALQYGTDIEELIAEPLPASQHRTNTTFQGIAQ</sequence>
<dbReference type="Gene3D" id="1.20.1600.10">
    <property type="entry name" value="Outer membrane efflux proteins (OEP)"/>
    <property type="match status" value="1"/>
</dbReference>
<dbReference type="EMBL" id="CP136600">
    <property type="protein sequence ID" value="WOH36835.1"/>
    <property type="molecule type" value="Genomic_DNA"/>
</dbReference>
<accession>A0ABZ0GMB2</accession>
<proteinExistence type="inferred from homology"/>
<reference evidence="3 4" key="1">
    <citation type="submission" date="2023-09" db="EMBL/GenBank/DDBJ databases">
        <authorList>
            <person name="Qi X."/>
        </authorList>
    </citation>
    <scope>NUCLEOTIDE SEQUENCE [LARGE SCALE GENOMIC DNA]</scope>
    <source>
        <strain evidence="3 4">S1-1</strain>
    </source>
</reference>
<dbReference type="Pfam" id="PF02321">
    <property type="entry name" value="OEP"/>
    <property type="match status" value="1"/>
</dbReference>
<keyword evidence="2" id="KW-0732">Signal</keyword>
<protein>
    <submittedName>
        <fullName evidence="3">TolC family protein</fullName>
    </submittedName>
</protein>
<dbReference type="SUPFAM" id="SSF56954">
    <property type="entry name" value="Outer membrane efflux proteins (OEP)"/>
    <property type="match status" value="1"/>
</dbReference>
<evidence type="ECO:0000256" key="2">
    <source>
        <dbReference type="SAM" id="SignalP"/>
    </source>
</evidence>
<dbReference type="InterPro" id="IPR010131">
    <property type="entry name" value="MdtP/NodT-like"/>
</dbReference>
<feature type="signal peptide" evidence="2">
    <location>
        <begin position="1"/>
        <end position="36"/>
    </location>
</feature>